<reference evidence="1" key="1">
    <citation type="submission" date="2018-10" db="EMBL/GenBank/DDBJ databases">
        <title>Hidden diversity of soil giant viruses.</title>
        <authorList>
            <person name="Schulz F."/>
            <person name="Alteio L."/>
            <person name="Goudeau D."/>
            <person name="Ryan E.M."/>
            <person name="Malmstrom R.R."/>
            <person name="Blanchard J."/>
            <person name="Woyke T."/>
        </authorList>
    </citation>
    <scope>NUCLEOTIDE SEQUENCE</scope>
    <source>
        <strain evidence="1">BAV1</strain>
    </source>
</reference>
<proteinExistence type="predicted"/>
<sequence>MVRTDIIECFALGLSFGAITLHFHNDFTSYRNLMKLYRLENIHDATDKEKEELEKAFTKLINYKRNCDTYWFYTVRNLPPTIDFSLLPKKNKD</sequence>
<accession>A0A3G4ZTN1</accession>
<protein>
    <submittedName>
        <fullName evidence="1">Uncharacterized protein</fullName>
    </submittedName>
</protein>
<evidence type="ECO:0000313" key="1">
    <source>
        <dbReference type="EMBL" id="AYV77361.1"/>
    </source>
</evidence>
<name>A0A3G4ZTN1_9VIRU</name>
<gene>
    <name evidence="1" type="ORF">Barrevirus43_4</name>
</gene>
<dbReference type="EMBL" id="MK072040">
    <property type="protein sequence ID" value="AYV77361.1"/>
    <property type="molecule type" value="Genomic_DNA"/>
</dbReference>
<organism evidence="1">
    <name type="scientific">Barrevirus sp</name>
    <dbReference type="NCBI Taxonomy" id="2487763"/>
    <lineage>
        <taxon>Viruses</taxon>
        <taxon>Varidnaviria</taxon>
        <taxon>Bamfordvirae</taxon>
        <taxon>Nucleocytoviricota</taxon>
        <taxon>Megaviricetes</taxon>
        <taxon>Imitervirales</taxon>
        <taxon>Mimiviridae</taxon>
        <taxon>Klosneuvirinae</taxon>
    </lineage>
</organism>